<dbReference type="STRING" id="409849.ENSPMGP00000007110"/>
<comment type="subcellular location">
    <subcellularLocation>
        <location evidence="1">Cytoplasm</location>
        <location evidence="1">Cytoskeleton</location>
        <location evidence="1">Flagellum axoneme</location>
    </subcellularLocation>
</comment>
<evidence type="ECO:0000313" key="13">
    <source>
        <dbReference type="Proteomes" id="UP000261520"/>
    </source>
</evidence>
<keyword evidence="2" id="KW-0963">Cytoplasm</keyword>
<evidence type="ECO:0000256" key="4">
    <source>
        <dbReference type="ARBA" id="ARBA00022737"/>
    </source>
</evidence>
<dbReference type="InterPro" id="IPR050836">
    <property type="entry name" value="SDS22/Internalin_LRR"/>
</dbReference>
<dbReference type="Proteomes" id="UP000261520">
    <property type="component" value="Unplaced"/>
</dbReference>
<protein>
    <recommendedName>
        <fullName evidence="10">Leucine-rich repeat-containing protein 23</fullName>
    </recommendedName>
</protein>
<evidence type="ECO:0000256" key="6">
    <source>
        <dbReference type="ARBA" id="ARBA00023054"/>
    </source>
</evidence>
<evidence type="ECO:0000313" key="12">
    <source>
        <dbReference type="Ensembl" id="ENSPMGP00000007110.1"/>
    </source>
</evidence>
<evidence type="ECO:0000256" key="9">
    <source>
        <dbReference type="ARBA" id="ARBA00023273"/>
    </source>
</evidence>
<dbReference type="SUPFAM" id="SSF52058">
    <property type="entry name" value="L domain-like"/>
    <property type="match status" value="1"/>
</dbReference>
<dbReference type="InterPro" id="IPR032675">
    <property type="entry name" value="LRR_dom_sf"/>
</dbReference>
<dbReference type="Gene3D" id="3.80.10.10">
    <property type="entry name" value="Ribonuclease Inhibitor"/>
    <property type="match status" value="2"/>
</dbReference>
<dbReference type="Ensembl" id="ENSPMGT00000007563.1">
    <property type="protein sequence ID" value="ENSPMGP00000007110.1"/>
    <property type="gene ID" value="ENSPMGG00000005931.1"/>
</dbReference>
<keyword evidence="13" id="KW-1185">Reference proteome</keyword>
<evidence type="ECO:0000256" key="10">
    <source>
        <dbReference type="ARBA" id="ARBA00071477"/>
    </source>
</evidence>
<dbReference type="AlphaFoldDB" id="A0A3B3ZRG6"/>
<feature type="compositionally biased region" description="Basic and acidic residues" evidence="11">
    <location>
        <begin position="24"/>
        <end position="36"/>
    </location>
</feature>
<keyword evidence="9" id="KW-0966">Cell projection</keyword>
<evidence type="ECO:0000256" key="7">
    <source>
        <dbReference type="ARBA" id="ARBA00023069"/>
    </source>
</evidence>
<dbReference type="SMART" id="SM00365">
    <property type="entry name" value="LRR_SD22"/>
    <property type="match status" value="4"/>
</dbReference>
<dbReference type="PROSITE" id="PS51450">
    <property type="entry name" value="LRR"/>
    <property type="match status" value="4"/>
</dbReference>
<reference evidence="12" key="1">
    <citation type="submission" date="2025-08" db="UniProtKB">
        <authorList>
            <consortium name="Ensembl"/>
        </authorList>
    </citation>
    <scope>IDENTIFICATION</scope>
</reference>
<dbReference type="PANTHER" id="PTHR46652:SF8">
    <property type="entry name" value="LEUCINE RICH REPEAT CONTAINING 23"/>
    <property type="match status" value="1"/>
</dbReference>
<keyword evidence="5" id="KW-0282">Flagellum</keyword>
<evidence type="ECO:0000256" key="5">
    <source>
        <dbReference type="ARBA" id="ARBA00022846"/>
    </source>
</evidence>
<reference evidence="12" key="2">
    <citation type="submission" date="2025-09" db="UniProtKB">
        <authorList>
            <consortium name="Ensembl"/>
        </authorList>
    </citation>
    <scope>IDENTIFICATION</scope>
</reference>
<keyword evidence="6" id="KW-0175">Coiled coil</keyword>
<evidence type="ECO:0000256" key="11">
    <source>
        <dbReference type="SAM" id="MobiDB-lite"/>
    </source>
</evidence>
<dbReference type="PANTHER" id="PTHR46652">
    <property type="entry name" value="LEUCINE-RICH REPEAT AND IQ DOMAIN-CONTAINING PROTEIN 1-RELATED"/>
    <property type="match status" value="1"/>
</dbReference>
<organism evidence="12 13">
    <name type="scientific">Periophthalmus magnuspinnatus</name>
    <dbReference type="NCBI Taxonomy" id="409849"/>
    <lineage>
        <taxon>Eukaryota</taxon>
        <taxon>Metazoa</taxon>
        <taxon>Chordata</taxon>
        <taxon>Craniata</taxon>
        <taxon>Vertebrata</taxon>
        <taxon>Euteleostomi</taxon>
        <taxon>Actinopterygii</taxon>
        <taxon>Neopterygii</taxon>
        <taxon>Teleostei</taxon>
        <taxon>Neoteleostei</taxon>
        <taxon>Acanthomorphata</taxon>
        <taxon>Gobiaria</taxon>
        <taxon>Gobiiformes</taxon>
        <taxon>Gobioidei</taxon>
        <taxon>Gobiidae</taxon>
        <taxon>Oxudercinae</taxon>
        <taxon>Periophthalmus</taxon>
    </lineage>
</organism>
<evidence type="ECO:0000256" key="1">
    <source>
        <dbReference type="ARBA" id="ARBA00004611"/>
    </source>
</evidence>
<name>A0A3B3ZRG6_9GOBI</name>
<proteinExistence type="predicted"/>
<dbReference type="FunFam" id="3.80.10.10:FF:001051">
    <property type="entry name" value="Leucine-rich repeat-containing 23"/>
    <property type="match status" value="1"/>
</dbReference>
<dbReference type="InterPro" id="IPR001611">
    <property type="entry name" value="Leu-rich_rpt"/>
</dbReference>
<evidence type="ECO:0000256" key="2">
    <source>
        <dbReference type="ARBA" id="ARBA00022490"/>
    </source>
</evidence>
<keyword evidence="7" id="KW-0969">Cilium</keyword>
<accession>A0A3B3ZRG6</accession>
<dbReference type="Pfam" id="PF14580">
    <property type="entry name" value="LRR_9"/>
    <property type="match status" value="1"/>
</dbReference>
<feature type="region of interest" description="Disordered" evidence="11">
    <location>
        <begin position="11"/>
        <end position="36"/>
    </location>
</feature>
<sequence length="320" mass="36429">MYWDGEKHAYIPADGQSNTGNTDTESKDKKEKNKSKTELVQCLTQNDIQEGLSLLCKTGNGLAHAFIKLDLKKRLSNISAISNFIHIRFLDLSNNLLSDLSPLASLTQLLWLKADRNEIQSFRRQPFAQLTFLQWLNVAVNLLTDTGDLVGPSLETLNLIGNRIEKLSCLDGRFANLTTLELRGNQLETTEGIYLPNLHHLYMAQNVIKHLKGLENLERLQTLHLRENQIETLDGLNLNMRCLQYLNIRGNKVANENAIQSLQYVSKSLQILVLSENPVVESTEYRINIVMLLPNLERLDKDPVTSDERVEAKEKFKVYS</sequence>
<evidence type="ECO:0000256" key="8">
    <source>
        <dbReference type="ARBA" id="ARBA00023212"/>
    </source>
</evidence>
<keyword evidence="4" id="KW-0677">Repeat</keyword>
<evidence type="ECO:0000256" key="3">
    <source>
        <dbReference type="ARBA" id="ARBA00022614"/>
    </source>
</evidence>
<keyword evidence="8" id="KW-0206">Cytoskeleton</keyword>
<keyword evidence="3" id="KW-0433">Leucine-rich repeat</keyword>